<proteinExistence type="inferred from homology"/>
<dbReference type="RefSeq" id="WP_119087211.1">
    <property type="nucleotide sequence ID" value="NZ_QXIV01000020.1"/>
</dbReference>
<dbReference type="Pfam" id="PF00171">
    <property type="entry name" value="Aldedh"/>
    <property type="match status" value="1"/>
</dbReference>
<dbReference type="InterPro" id="IPR016162">
    <property type="entry name" value="Ald_DH_N"/>
</dbReference>
<evidence type="ECO:0000313" key="12">
    <source>
        <dbReference type="Proteomes" id="UP000266042"/>
    </source>
</evidence>
<keyword evidence="4" id="KW-0520">NAD</keyword>
<evidence type="ECO:0000256" key="5">
    <source>
        <dbReference type="ARBA" id="ARBA00048142"/>
    </source>
</evidence>
<dbReference type="InterPro" id="IPR029510">
    <property type="entry name" value="Ald_DH_CS_GLU"/>
</dbReference>
<evidence type="ECO:0000313" key="10">
    <source>
        <dbReference type="EMBL" id="RIE12371.1"/>
    </source>
</evidence>
<sequence>MNECTKAATGDYDHPAVSIRGQTTDKIPFKLTYATMFEPPPELHARFERALETLTPTLGAAYPMLWGGESHYSPDVFEDRSPTDGTVLGYFQKGTEQDATDALTAARAAAPLWAATPWKERVRVMRAAADLLEERVFTLGAILSLEVGKNRMESLGDGAEAIEMIRYACSQMERANGLALPMESDPLRGYRGTNMSVLRPYGVWVVISPFNFPASLTAGPTGTALVAGNTVVIKPATDTPWGPWFIARTLLDAGVPAGVVNFVTGPGSTLGKTLTDSPEVDGLTFTGSYEIGMGIYHSFAGGKWVRPLVLEMGGKNATIVSRHANLDDAATGIVRSAFGLQGQKCSACSRVLVEDDVYDELLKRLADMTSHLVVGNPVEAAVACGPVINRKAQQDYTAYCAELQAVGRIVCGGKILQDGPCEHGFFCAPTVVADVPFTHSLWSTEMFLPITMIGRVSSLDEAMKITNSVDYGLTAGFYGSREETDWFFDHIQAGVTYANRPQGATTGAWPGFQPFGGWKASGSTGKNAGGVYYLPLYMHEQIQVTIEKID</sequence>
<comment type="catalytic activity">
    <reaction evidence="5">
        <text>L-glutamate 5-semialdehyde + NAD(+) + H2O = L-glutamate + NADH + 2 H(+)</text>
        <dbReference type="Rhea" id="RHEA:30235"/>
        <dbReference type="ChEBI" id="CHEBI:15377"/>
        <dbReference type="ChEBI" id="CHEBI:15378"/>
        <dbReference type="ChEBI" id="CHEBI:29985"/>
        <dbReference type="ChEBI" id="CHEBI:57540"/>
        <dbReference type="ChEBI" id="CHEBI:57945"/>
        <dbReference type="ChEBI" id="CHEBI:58066"/>
        <dbReference type="EC" id="1.2.1.88"/>
    </reaction>
</comment>
<feature type="domain" description="Aldehyde dehydrogenase" evidence="8">
    <location>
        <begin position="76"/>
        <end position="538"/>
    </location>
</feature>
<name>A0A398DJ55_9BACT</name>
<dbReference type="PANTHER" id="PTHR42862">
    <property type="entry name" value="DELTA-1-PYRROLINE-5-CARBOXYLATE DEHYDROGENASE 1, ISOFORM A-RELATED"/>
    <property type="match status" value="1"/>
</dbReference>
<dbReference type="AlphaFoldDB" id="A0A398DJ55"/>
<comment type="pathway">
    <text evidence="1">Amino-acid degradation; L-proline degradation into L-glutamate; L-glutamate from L-proline: step 2/2.</text>
</comment>
<dbReference type="InterPro" id="IPR016160">
    <property type="entry name" value="Ald_DH_CS_CYS"/>
</dbReference>
<evidence type="ECO:0000256" key="1">
    <source>
        <dbReference type="ARBA" id="ARBA00004786"/>
    </source>
</evidence>
<keyword evidence="11" id="KW-1185">Reference proteome</keyword>
<dbReference type="EMBL" id="QXIX01000055">
    <property type="protein sequence ID" value="RIE12371.1"/>
    <property type="molecule type" value="Genomic_DNA"/>
</dbReference>
<dbReference type="GO" id="GO:0009898">
    <property type="term" value="C:cytoplasmic side of plasma membrane"/>
    <property type="evidence" value="ECO:0007669"/>
    <property type="project" value="TreeGrafter"/>
</dbReference>
<evidence type="ECO:0000259" key="8">
    <source>
        <dbReference type="Pfam" id="PF00171"/>
    </source>
</evidence>
<dbReference type="Proteomes" id="UP000266042">
    <property type="component" value="Unassembled WGS sequence"/>
</dbReference>
<keyword evidence="3 7" id="KW-0560">Oxidoreductase</keyword>
<comment type="similarity">
    <text evidence="7">Belongs to the aldehyde dehydrogenase family.</text>
</comment>
<dbReference type="SUPFAM" id="SSF53720">
    <property type="entry name" value="ALDH-like"/>
    <property type="match status" value="1"/>
</dbReference>
<evidence type="ECO:0000313" key="9">
    <source>
        <dbReference type="EMBL" id="RIE12237.1"/>
    </source>
</evidence>
<dbReference type="PROSITE" id="PS00687">
    <property type="entry name" value="ALDEHYDE_DEHYDR_GLU"/>
    <property type="match status" value="1"/>
</dbReference>
<reference evidence="11 12" key="1">
    <citation type="submission" date="2018-09" db="EMBL/GenBank/DDBJ databases">
        <title>Discovery and Ecogenomic Context for Candidatus Cryosericales, a Global Caldiserica Order Active in Thawing Permafrost.</title>
        <authorList>
            <person name="Martinez M.A."/>
            <person name="Woodcroft B.J."/>
            <person name="Ignacio Espinoza J.C."/>
            <person name="Zayed A."/>
            <person name="Singleton C.M."/>
            <person name="Boyd J."/>
            <person name="Li Y.-F."/>
            <person name="Purvine S."/>
            <person name="Maughan H."/>
            <person name="Hodgkins S.B."/>
            <person name="Anderson D."/>
            <person name="Sederholm M."/>
            <person name="Temperton B."/>
            <person name="Saleska S.R."/>
            <person name="Tyson G.W."/>
            <person name="Rich V.I."/>
        </authorList>
    </citation>
    <scope>NUCLEOTIDE SEQUENCE [LARGE SCALE GENOMIC DNA]</scope>
    <source>
        <strain evidence="10 11">SMC2</strain>
        <strain evidence="9 12">SMC3</strain>
    </source>
</reference>
<dbReference type="InterPro" id="IPR016161">
    <property type="entry name" value="Ald_DH/histidinol_DH"/>
</dbReference>
<dbReference type="InterPro" id="IPR050485">
    <property type="entry name" value="Proline_metab_enzyme"/>
</dbReference>
<dbReference type="GO" id="GO:0010133">
    <property type="term" value="P:L-proline catabolic process to L-glutamate"/>
    <property type="evidence" value="ECO:0007669"/>
    <property type="project" value="TreeGrafter"/>
</dbReference>
<dbReference type="InterPro" id="IPR015590">
    <property type="entry name" value="Aldehyde_DH_dom"/>
</dbReference>
<comment type="caution">
    <text evidence="9">The sequence shown here is derived from an EMBL/GenBank/DDBJ whole genome shotgun (WGS) entry which is preliminary data.</text>
</comment>
<organism evidence="9 12">
    <name type="scientific">Candidatus Cryosericum hinesii</name>
    <dbReference type="NCBI Taxonomy" id="2290915"/>
    <lineage>
        <taxon>Bacteria</taxon>
        <taxon>Pseudomonadati</taxon>
        <taxon>Caldisericota/Cryosericota group</taxon>
        <taxon>Candidatus Cryosericota</taxon>
        <taxon>Candidatus Cryosericia</taxon>
        <taxon>Candidatus Cryosericales</taxon>
        <taxon>Candidatus Cryosericaceae</taxon>
        <taxon>Candidatus Cryosericum</taxon>
    </lineage>
</organism>
<evidence type="ECO:0000313" key="11">
    <source>
        <dbReference type="Proteomes" id="UP000265724"/>
    </source>
</evidence>
<dbReference type="PROSITE" id="PS00070">
    <property type="entry name" value="ALDEHYDE_DEHYDR_CYS"/>
    <property type="match status" value="1"/>
</dbReference>
<dbReference type="InterPro" id="IPR016163">
    <property type="entry name" value="Ald_DH_C"/>
</dbReference>
<dbReference type="Proteomes" id="UP000265724">
    <property type="component" value="Unassembled WGS sequence"/>
</dbReference>
<evidence type="ECO:0000256" key="4">
    <source>
        <dbReference type="ARBA" id="ARBA00023027"/>
    </source>
</evidence>
<feature type="active site" evidence="6">
    <location>
        <position position="311"/>
    </location>
</feature>
<dbReference type="GO" id="GO:0003842">
    <property type="term" value="F:L-glutamate gamma-semialdehyde dehydrogenase activity"/>
    <property type="evidence" value="ECO:0007669"/>
    <property type="project" value="UniProtKB-EC"/>
</dbReference>
<evidence type="ECO:0000256" key="3">
    <source>
        <dbReference type="ARBA" id="ARBA00023002"/>
    </source>
</evidence>
<dbReference type="Gene3D" id="3.40.309.10">
    <property type="entry name" value="Aldehyde Dehydrogenase, Chain A, domain 2"/>
    <property type="match status" value="1"/>
</dbReference>
<dbReference type="EMBL" id="QXIW01000031">
    <property type="protein sequence ID" value="RIE12237.1"/>
    <property type="molecule type" value="Genomic_DNA"/>
</dbReference>
<dbReference type="Gene3D" id="3.40.605.10">
    <property type="entry name" value="Aldehyde Dehydrogenase, Chain A, domain 1"/>
    <property type="match status" value="1"/>
</dbReference>
<dbReference type="PANTHER" id="PTHR42862:SF1">
    <property type="entry name" value="DELTA-1-PYRROLINE-5-CARBOXYLATE DEHYDROGENASE 2, ISOFORM A-RELATED"/>
    <property type="match status" value="1"/>
</dbReference>
<protein>
    <recommendedName>
        <fullName evidence="2">L-glutamate gamma-semialdehyde dehydrogenase</fullName>
        <ecNumber evidence="2">1.2.1.88</ecNumber>
    </recommendedName>
</protein>
<accession>A0A398DJ55</accession>
<evidence type="ECO:0000256" key="2">
    <source>
        <dbReference type="ARBA" id="ARBA00012884"/>
    </source>
</evidence>
<dbReference type="EC" id="1.2.1.88" evidence="2"/>
<gene>
    <name evidence="10" type="ORF">SMC2_07140</name>
    <name evidence="9" type="ORF">SMC3_07530</name>
</gene>
<evidence type="ECO:0000256" key="7">
    <source>
        <dbReference type="RuleBase" id="RU003345"/>
    </source>
</evidence>
<evidence type="ECO:0000256" key="6">
    <source>
        <dbReference type="PROSITE-ProRule" id="PRU10007"/>
    </source>
</evidence>